<accession>C3XFL0</accession>
<feature type="chain" id="PRO_5002934371" description="P-type conjugative transfer protein TrbJ" evidence="2">
    <location>
        <begin position="29"/>
        <end position="324"/>
    </location>
</feature>
<dbReference type="EMBL" id="ACDN02000063">
    <property type="protein sequence ID" value="EEO23799.1"/>
    <property type="molecule type" value="Genomic_DNA"/>
</dbReference>
<proteinExistence type="predicted"/>
<reference evidence="3 4" key="1">
    <citation type="journal article" date="2014" name="Genome Announc.">
        <title>Draft genome sequences of six enterohepatic helicobacter species isolated from humans and one from rhesus macaques.</title>
        <authorList>
            <person name="Shen Z."/>
            <person name="Sheh A."/>
            <person name="Young S.K."/>
            <person name="Abouelliel A."/>
            <person name="Ward D.V."/>
            <person name="Earl A.M."/>
            <person name="Fox J.G."/>
        </authorList>
    </citation>
    <scope>NUCLEOTIDE SEQUENCE [LARGE SCALE GENOMIC DNA]</scope>
    <source>
        <strain evidence="3 4">ATCC 43879</strain>
    </source>
</reference>
<feature type="region of interest" description="Disordered" evidence="1">
    <location>
        <begin position="284"/>
        <end position="324"/>
    </location>
</feature>
<name>C3XFL0_9HELI</name>
<feature type="signal peptide" evidence="2">
    <location>
        <begin position="1"/>
        <end position="28"/>
    </location>
</feature>
<evidence type="ECO:0008006" key="5">
    <source>
        <dbReference type="Google" id="ProtNLM"/>
    </source>
</evidence>
<dbReference type="OrthoDB" id="5329880at2"/>
<dbReference type="AlphaFoldDB" id="C3XFL0"/>
<comment type="caution">
    <text evidence="3">The sequence shown here is derived from an EMBL/GenBank/DDBJ whole genome shotgun (WGS) entry which is preliminary data.</text>
</comment>
<sequence length="324" mass="36694">MLKSKFFKGFSIKAVVLSVAISMQQANATGMPVIDIGAITQAVAGYVQQLKDIMMYEKQLEQMGIDLGAINSMLDSLKGGWDDLTNMAENLGNLNNLENVFSSAKSQCESLKSLNQNFANFISETSKELKGVLKENAEAQACLEALSNMQYMETITRDMTTEAQQALINGNKEQYIEKMKQVHEFRQQATNRKVDRQLDAIQKVNRTYSQYSTGQKSKKKALDNQMKDIQKSMRTIAGKTEKEKIELGLELQQTMLNVMLQQYDLMQNTSAMLATIFEVNSQKPIDENNKPQKKLKSDFYNKLDKTKDYDKDPLGLPKFKAKKD</sequence>
<feature type="compositionally biased region" description="Basic and acidic residues" evidence="1">
    <location>
        <begin position="284"/>
        <end position="313"/>
    </location>
</feature>
<dbReference type="HOGENOM" id="CLU_1011095_0_0_7"/>
<evidence type="ECO:0000256" key="1">
    <source>
        <dbReference type="SAM" id="MobiDB-lite"/>
    </source>
</evidence>
<keyword evidence="4" id="KW-1185">Reference proteome</keyword>
<dbReference type="RefSeq" id="WP_005218028.1">
    <property type="nucleotide sequence ID" value="NZ_KI392040.1"/>
</dbReference>
<organism evidence="3 4">
    <name type="scientific">Helicobacter bilis ATCC 43879</name>
    <dbReference type="NCBI Taxonomy" id="613026"/>
    <lineage>
        <taxon>Bacteria</taxon>
        <taxon>Pseudomonadati</taxon>
        <taxon>Campylobacterota</taxon>
        <taxon>Epsilonproteobacteria</taxon>
        <taxon>Campylobacterales</taxon>
        <taxon>Helicobacteraceae</taxon>
        <taxon>Helicobacter</taxon>
    </lineage>
</organism>
<evidence type="ECO:0000256" key="2">
    <source>
        <dbReference type="SAM" id="SignalP"/>
    </source>
</evidence>
<dbReference type="Proteomes" id="UP000005085">
    <property type="component" value="Unassembled WGS sequence"/>
</dbReference>
<evidence type="ECO:0000313" key="3">
    <source>
        <dbReference type="EMBL" id="EEO23799.1"/>
    </source>
</evidence>
<protein>
    <recommendedName>
        <fullName evidence="5">P-type conjugative transfer protein TrbJ</fullName>
    </recommendedName>
</protein>
<gene>
    <name evidence="3" type="ORF">HRAG_00856</name>
</gene>
<evidence type="ECO:0000313" key="4">
    <source>
        <dbReference type="Proteomes" id="UP000005085"/>
    </source>
</evidence>
<keyword evidence="2" id="KW-0732">Signal</keyword>